<name>A0A6G5AH01_RHIMP</name>
<keyword evidence="1" id="KW-0812">Transmembrane</keyword>
<dbReference type="EMBL" id="GIKN01007270">
    <property type="protein sequence ID" value="NIE49543.1"/>
    <property type="molecule type" value="Transcribed_RNA"/>
</dbReference>
<evidence type="ECO:0000313" key="2">
    <source>
        <dbReference type="EMBL" id="NIE49543.1"/>
    </source>
</evidence>
<evidence type="ECO:0000256" key="1">
    <source>
        <dbReference type="SAM" id="Phobius"/>
    </source>
</evidence>
<dbReference type="AlphaFoldDB" id="A0A6G5AH01"/>
<keyword evidence="1" id="KW-0472">Membrane</keyword>
<reference evidence="2" key="1">
    <citation type="submission" date="2020-03" db="EMBL/GenBank/DDBJ databases">
        <title>A transcriptome and proteome of the tick Rhipicephalus microplus shaped by the genetic composition of its hosts and developmental stage.</title>
        <authorList>
            <person name="Garcia G.R."/>
            <person name="Ribeiro J.M.C."/>
            <person name="Maruyama S.R."/>
            <person name="Gardinasse L.G."/>
            <person name="Nelson K."/>
            <person name="Ferreira B.R."/>
            <person name="Andrade T.G."/>
            <person name="Santos I.K.F.M."/>
        </authorList>
    </citation>
    <scope>NUCLEOTIDE SEQUENCE</scope>
    <source>
        <strain evidence="2">NSGR</strain>
        <tissue evidence="2">Salivary glands</tissue>
    </source>
</reference>
<accession>A0A6G5AH01</accession>
<feature type="transmembrane region" description="Helical" evidence="1">
    <location>
        <begin position="67"/>
        <end position="86"/>
    </location>
</feature>
<sequence>MWSCYCARVFKLAHYLDKQNFDFPCSVCSHCTNSGSFAVILQWDKPGMLVCNSHSTFESVLSANKSGVHTFVWMLSFVVVFVQFCIDRHRKSFARVLQLVALTKWAIVHCRWLL</sequence>
<proteinExistence type="predicted"/>
<organism evidence="2">
    <name type="scientific">Rhipicephalus microplus</name>
    <name type="common">Cattle tick</name>
    <name type="synonym">Boophilus microplus</name>
    <dbReference type="NCBI Taxonomy" id="6941"/>
    <lineage>
        <taxon>Eukaryota</taxon>
        <taxon>Metazoa</taxon>
        <taxon>Ecdysozoa</taxon>
        <taxon>Arthropoda</taxon>
        <taxon>Chelicerata</taxon>
        <taxon>Arachnida</taxon>
        <taxon>Acari</taxon>
        <taxon>Parasitiformes</taxon>
        <taxon>Ixodida</taxon>
        <taxon>Ixodoidea</taxon>
        <taxon>Ixodidae</taxon>
        <taxon>Rhipicephalinae</taxon>
        <taxon>Rhipicephalus</taxon>
        <taxon>Boophilus</taxon>
    </lineage>
</organism>
<keyword evidence="1" id="KW-1133">Transmembrane helix</keyword>
<protein>
    <submittedName>
        <fullName evidence="2">Uncharacterized protein</fullName>
    </submittedName>
</protein>